<comment type="caution">
    <text evidence="3">The sequence shown here is derived from an EMBL/GenBank/DDBJ whole genome shotgun (WGS) entry which is preliminary data.</text>
</comment>
<keyword evidence="2" id="KW-0472">Membrane</keyword>
<dbReference type="PANTHER" id="PTHR35335">
    <property type="entry name" value="UPF0716 PROTEIN FXSA"/>
    <property type="match status" value="1"/>
</dbReference>
<dbReference type="Pfam" id="PF04186">
    <property type="entry name" value="FxsA"/>
    <property type="match status" value="1"/>
</dbReference>
<dbReference type="EMBL" id="JADBEC010000001">
    <property type="protein sequence ID" value="MBE1504707.1"/>
    <property type="molecule type" value="Genomic_DNA"/>
</dbReference>
<dbReference type="RefSeq" id="WP_192728698.1">
    <property type="nucleotide sequence ID" value="NZ_BAAAVL010000016.1"/>
</dbReference>
<feature type="region of interest" description="Disordered" evidence="1">
    <location>
        <begin position="123"/>
        <end position="172"/>
    </location>
</feature>
<keyword evidence="4" id="KW-1185">Reference proteome</keyword>
<keyword evidence="2" id="KW-0812">Transmembrane</keyword>
<feature type="transmembrane region" description="Helical" evidence="2">
    <location>
        <begin position="28"/>
        <end position="48"/>
    </location>
</feature>
<feature type="compositionally biased region" description="Low complexity" evidence="1">
    <location>
        <begin position="123"/>
        <end position="139"/>
    </location>
</feature>
<dbReference type="InterPro" id="IPR007313">
    <property type="entry name" value="FxsA"/>
</dbReference>
<feature type="transmembrane region" description="Helical" evidence="2">
    <location>
        <begin position="80"/>
        <end position="102"/>
    </location>
</feature>
<gene>
    <name evidence="3" type="ORF">H4W29_001888</name>
</gene>
<dbReference type="Proteomes" id="UP000620262">
    <property type="component" value="Unassembled WGS sequence"/>
</dbReference>
<name>A0ABR9INE1_RHIVS</name>
<keyword evidence="2" id="KW-1133">Transmembrane helix</keyword>
<accession>A0ABR9INE1</accession>
<dbReference type="PANTHER" id="PTHR35335:SF1">
    <property type="entry name" value="UPF0716 PROTEIN FXSA"/>
    <property type="match status" value="1"/>
</dbReference>
<dbReference type="NCBIfam" id="NF008528">
    <property type="entry name" value="PRK11463.1-2"/>
    <property type="match status" value="1"/>
</dbReference>
<evidence type="ECO:0000313" key="4">
    <source>
        <dbReference type="Proteomes" id="UP000620262"/>
    </source>
</evidence>
<organism evidence="3 4">
    <name type="scientific">Rhizobium viscosum</name>
    <name type="common">Arthrobacter viscosus</name>
    <dbReference type="NCBI Taxonomy" id="1673"/>
    <lineage>
        <taxon>Bacteria</taxon>
        <taxon>Pseudomonadati</taxon>
        <taxon>Pseudomonadota</taxon>
        <taxon>Alphaproteobacteria</taxon>
        <taxon>Hyphomicrobiales</taxon>
        <taxon>Rhizobiaceae</taxon>
        <taxon>Rhizobium/Agrobacterium group</taxon>
        <taxon>Rhizobium</taxon>
    </lineage>
</organism>
<proteinExistence type="predicted"/>
<protein>
    <submittedName>
        <fullName evidence="3">UPF0716 protein FxsA</fullName>
    </submittedName>
</protein>
<evidence type="ECO:0000256" key="2">
    <source>
        <dbReference type="SAM" id="Phobius"/>
    </source>
</evidence>
<reference evidence="3 4" key="1">
    <citation type="submission" date="2020-10" db="EMBL/GenBank/DDBJ databases">
        <title>Sequencing the genomes of 1000 actinobacteria strains.</title>
        <authorList>
            <person name="Klenk H.-P."/>
        </authorList>
    </citation>
    <scope>NUCLEOTIDE SEQUENCE [LARGE SCALE GENOMIC DNA]</scope>
    <source>
        <strain evidence="3 4">DSM 7307</strain>
    </source>
</reference>
<sequence length="172" mass="18783">MRFSMLPVFALLLPLAEIAGFVIVGRAVGLAATLALVMLGFVLGSFLLRRQGISILRRMSAEGRSGTMPGRELLNPAMNVIAALLLIIPGFLSDILAILLLIPQVRNLLWRSIAKRFVVVDPGSRGFSSSSRPDFQSRSGKPGDSKVVDLDEEDYHRQPNEKSPWSGKRLGD</sequence>
<evidence type="ECO:0000313" key="3">
    <source>
        <dbReference type="EMBL" id="MBE1504707.1"/>
    </source>
</evidence>
<evidence type="ECO:0000256" key="1">
    <source>
        <dbReference type="SAM" id="MobiDB-lite"/>
    </source>
</evidence>
<feature type="compositionally biased region" description="Basic and acidic residues" evidence="1">
    <location>
        <begin position="141"/>
        <end position="160"/>
    </location>
</feature>